<evidence type="ECO:0000313" key="3">
    <source>
        <dbReference type="Proteomes" id="UP000465240"/>
    </source>
</evidence>
<reference evidence="2 3" key="1">
    <citation type="journal article" date="2019" name="Emerg. Microbes Infect.">
        <title>Comprehensive subspecies identification of 175 nontuberculous mycobacteria species based on 7547 genomic profiles.</title>
        <authorList>
            <person name="Matsumoto Y."/>
            <person name="Kinjo T."/>
            <person name="Motooka D."/>
            <person name="Nabeya D."/>
            <person name="Jung N."/>
            <person name="Uechi K."/>
            <person name="Horii T."/>
            <person name="Iida T."/>
            <person name="Fujita J."/>
            <person name="Nakamura S."/>
        </authorList>
    </citation>
    <scope>NUCLEOTIDE SEQUENCE [LARGE SCALE GENOMIC DNA]</scope>
    <source>
        <strain evidence="2 3">JCM 18565</strain>
    </source>
</reference>
<accession>A0ABQ1CFL2</accession>
<comment type="caution">
    <text evidence="2">The sequence shown here is derived from an EMBL/GenBank/DDBJ whole genome shotgun (WGS) entry which is preliminary data.</text>
</comment>
<dbReference type="EMBL" id="BLKX01000002">
    <property type="protein sequence ID" value="GFG83035.1"/>
    <property type="molecule type" value="Genomic_DNA"/>
</dbReference>
<evidence type="ECO:0000313" key="2">
    <source>
        <dbReference type="EMBL" id="GFG83035.1"/>
    </source>
</evidence>
<dbReference type="RefSeq" id="WP_242460723.1">
    <property type="nucleotide sequence ID" value="NZ_BLKX01000002.1"/>
</dbReference>
<geneLocation type="plasmid" evidence="2">
    <name>pJCM18565</name>
</geneLocation>
<evidence type="ECO:0008006" key="4">
    <source>
        <dbReference type="Google" id="ProtNLM"/>
    </source>
</evidence>
<keyword evidence="2" id="KW-0614">Plasmid</keyword>
<keyword evidence="1" id="KW-0472">Membrane</keyword>
<dbReference type="Proteomes" id="UP000465240">
    <property type="component" value="Unassembled WGS sequence"/>
</dbReference>
<gene>
    <name evidence="2" type="ORF">MPRG_63110</name>
</gene>
<feature type="transmembrane region" description="Helical" evidence="1">
    <location>
        <begin position="44"/>
        <end position="62"/>
    </location>
</feature>
<sequence>MSRLDCDQAAAIGGGDASGELSLTPDLLSSLLAEVTWRRRQSRLITWTAAGVAAVMLVIGVLCAVEAHSLSSVPAAPQARMLAPPRAQLNTTSWPQQSRVQRLASATQPLVDLRDGQVPVLVYPPYG</sequence>
<proteinExistence type="predicted"/>
<keyword evidence="1" id="KW-0812">Transmembrane</keyword>
<name>A0ABQ1CFL2_9MYCO</name>
<protein>
    <recommendedName>
        <fullName evidence="4">ABC transporter permease</fullName>
    </recommendedName>
</protein>
<keyword evidence="3" id="KW-1185">Reference proteome</keyword>
<evidence type="ECO:0000256" key="1">
    <source>
        <dbReference type="SAM" id="Phobius"/>
    </source>
</evidence>
<keyword evidence="1" id="KW-1133">Transmembrane helix</keyword>
<organism evidence="2 3">
    <name type="scientific">Mycobacterium paragordonae</name>
    <dbReference type="NCBI Taxonomy" id="1389713"/>
    <lineage>
        <taxon>Bacteria</taxon>
        <taxon>Bacillati</taxon>
        <taxon>Actinomycetota</taxon>
        <taxon>Actinomycetes</taxon>
        <taxon>Mycobacteriales</taxon>
        <taxon>Mycobacteriaceae</taxon>
        <taxon>Mycobacterium</taxon>
    </lineage>
</organism>